<gene>
    <name evidence="6" type="ORF">IPA_04730</name>
</gene>
<proteinExistence type="inferred from homology"/>
<accession>A0A977KB82</accession>
<dbReference type="HAMAP" id="MF_01350">
    <property type="entry name" value="NDH1_NuoH"/>
    <property type="match status" value="1"/>
</dbReference>
<keyword evidence="2 5" id="KW-0812">Transmembrane</keyword>
<dbReference type="Pfam" id="PF00146">
    <property type="entry name" value="NADHdh"/>
    <property type="match status" value="1"/>
</dbReference>
<reference evidence="6" key="1">
    <citation type="submission" date="2013-11" db="EMBL/GenBank/DDBJ databases">
        <title>Comparative genomics of Ignicoccus.</title>
        <authorList>
            <person name="Podar M."/>
        </authorList>
    </citation>
    <scope>NUCLEOTIDE SEQUENCE</scope>
    <source>
        <strain evidence="6">DSM 13166</strain>
    </source>
</reference>
<comment type="subcellular location">
    <subcellularLocation>
        <location evidence="1">Membrane</location>
        <topology evidence="1">Multi-pass membrane protein</topology>
    </subcellularLocation>
</comment>
<feature type="transmembrane region" description="Helical" evidence="5">
    <location>
        <begin position="331"/>
        <end position="351"/>
    </location>
</feature>
<feature type="transmembrane region" description="Helical" evidence="5">
    <location>
        <begin position="298"/>
        <end position="319"/>
    </location>
</feature>
<feature type="transmembrane region" description="Helical" evidence="5">
    <location>
        <begin position="78"/>
        <end position="100"/>
    </location>
</feature>
<evidence type="ECO:0000256" key="1">
    <source>
        <dbReference type="ARBA" id="ARBA00004141"/>
    </source>
</evidence>
<feature type="transmembrane region" description="Helical" evidence="5">
    <location>
        <begin position="139"/>
        <end position="160"/>
    </location>
</feature>
<evidence type="ECO:0008006" key="8">
    <source>
        <dbReference type="Google" id="ProtNLM"/>
    </source>
</evidence>
<evidence type="ECO:0000256" key="4">
    <source>
        <dbReference type="ARBA" id="ARBA00023136"/>
    </source>
</evidence>
<dbReference type="PANTHER" id="PTHR11432:SF3">
    <property type="entry name" value="NADH-UBIQUINONE OXIDOREDUCTASE CHAIN 1"/>
    <property type="match status" value="1"/>
</dbReference>
<feature type="transmembrane region" description="Helical" evidence="5">
    <location>
        <begin position="208"/>
        <end position="227"/>
    </location>
</feature>
<dbReference type="PANTHER" id="PTHR11432">
    <property type="entry name" value="NADH DEHYDROGENASE SUBUNIT 1"/>
    <property type="match status" value="1"/>
</dbReference>
<dbReference type="InterPro" id="IPR001694">
    <property type="entry name" value="NADH_UbQ_OxRdtase_su1/FPO"/>
</dbReference>
<feature type="transmembrane region" description="Helical" evidence="5">
    <location>
        <begin position="46"/>
        <end position="66"/>
    </location>
</feature>
<keyword evidence="3 5" id="KW-1133">Transmembrane helix</keyword>
<name>A0A977KB82_9CREN</name>
<keyword evidence="7" id="KW-1185">Reference proteome</keyword>
<evidence type="ECO:0000256" key="5">
    <source>
        <dbReference type="SAM" id="Phobius"/>
    </source>
</evidence>
<dbReference type="AlphaFoldDB" id="A0A977KB82"/>
<evidence type="ECO:0000313" key="7">
    <source>
        <dbReference type="Proteomes" id="UP001063698"/>
    </source>
</evidence>
<dbReference type="GO" id="GO:0003954">
    <property type="term" value="F:NADH dehydrogenase activity"/>
    <property type="evidence" value="ECO:0007669"/>
    <property type="project" value="TreeGrafter"/>
</dbReference>
<dbReference type="GO" id="GO:0016020">
    <property type="term" value="C:membrane"/>
    <property type="evidence" value="ECO:0007669"/>
    <property type="project" value="UniProtKB-SubCell"/>
</dbReference>
<feature type="transmembrane region" description="Helical" evidence="5">
    <location>
        <begin position="181"/>
        <end position="202"/>
    </location>
</feature>
<protein>
    <recommendedName>
        <fullName evidence="8">NADH-quinone oxidoreductase subunit H</fullName>
    </recommendedName>
</protein>
<evidence type="ECO:0000256" key="3">
    <source>
        <dbReference type="ARBA" id="ARBA00022989"/>
    </source>
</evidence>
<dbReference type="Proteomes" id="UP001063698">
    <property type="component" value="Chromosome"/>
</dbReference>
<dbReference type="KEGG" id="ipc:IPA_04730"/>
<evidence type="ECO:0000256" key="2">
    <source>
        <dbReference type="ARBA" id="ARBA00022692"/>
    </source>
</evidence>
<dbReference type="GO" id="GO:0009060">
    <property type="term" value="P:aerobic respiration"/>
    <property type="evidence" value="ECO:0007669"/>
    <property type="project" value="TreeGrafter"/>
</dbReference>
<organism evidence="6 7">
    <name type="scientific">Ignicoccus pacificus DSM 13166</name>
    <dbReference type="NCBI Taxonomy" id="940294"/>
    <lineage>
        <taxon>Archaea</taxon>
        <taxon>Thermoproteota</taxon>
        <taxon>Thermoprotei</taxon>
        <taxon>Desulfurococcales</taxon>
        <taxon>Desulfurococcaceae</taxon>
        <taxon>Ignicoccus</taxon>
    </lineage>
</organism>
<sequence length="356" mass="39010">MLNAVIILAAALGSVILAFAYAGLLDFITIYLERKVWGRIMQRYGPAHVGYAGLLQLISDFLKYLSKELFSPRRVMKVFYYAIPLVVIAIITVPLILLPFDYVAISGLDGILKLIGIKVDLTKYSISLLMDHYAPGIGLLGYVAIVALSMPLMYVLAWAQSNKYSALAAFRTVLMLVTYEIPFLIAIAAAAILGGVSIYGIVQKQASGWFIFVNPVLALVLFIALLAESERPPFDHPEAEQEIVHGWNIEYGAGEFILLYGLYLYSKAIYAAGLVTLLLLGGWLGPAIPGIPISLSNAIWFTIKLVAVFLVFIWVRASVARPRVDQILEFGWFKLLILSIIALVISIALRAGGVVA</sequence>
<keyword evidence="4 5" id="KW-0472">Membrane</keyword>
<dbReference type="EMBL" id="CP006868">
    <property type="protein sequence ID" value="UXD22435.1"/>
    <property type="molecule type" value="Genomic_DNA"/>
</dbReference>
<evidence type="ECO:0000313" key="6">
    <source>
        <dbReference type="EMBL" id="UXD22435.1"/>
    </source>
</evidence>